<comment type="caution">
    <text evidence="2">The sequence shown here is derived from an EMBL/GenBank/DDBJ whole genome shotgun (WGS) entry which is preliminary data.</text>
</comment>
<feature type="domain" description="Thioesterase" evidence="1">
    <location>
        <begin position="103"/>
        <end position="186"/>
    </location>
</feature>
<protein>
    <submittedName>
        <fullName evidence="2">Thioesterase superfamily protein</fullName>
    </submittedName>
</protein>
<sequence>MAPDPNASLATLPQTSDDFSSIPWCKALLTAPNTTVFIPASRDPSQTRSHRGHDQLFSRTLSGPDVIPACICFHATPAPGSHAPVTELSTLFSLAGGVDGYPGVVHGGAVAVLMDEILGVLVQQNMDLGSDHAVFRSNPATATMDVRFRRPIPTPGVVRGRGRVVKLEGRKLHLAAKILNAGGEVLASCESIWVTVDRKPRL</sequence>
<dbReference type="InterPro" id="IPR052061">
    <property type="entry name" value="PTE-AB_protein"/>
</dbReference>
<dbReference type="SUPFAM" id="SSF54637">
    <property type="entry name" value="Thioesterase/thiol ester dehydrase-isomerase"/>
    <property type="match status" value="1"/>
</dbReference>
<evidence type="ECO:0000313" key="3">
    <source>
        <dbReference type="Proteomes" id="UP000770015"/>
    </source>
</evidence>
<dbReference type="InterPro" id="IPR029069">
    <property type="entry name" value="HotDog_dom_sf"/>
</dbReference>
<dbReference type="OrthoDB" id="506431at2759"/>
<dbReference type="InterPro" id="IPR006683">
    <property type="entry name" value="Thioestr_dom"/>
</dbReference>
<keyword evidence="3" id="KW-1185">Reference proteome</keyword>
<dbReference type="AlphaFoldDB" id="A0A9P8VGY1"/>
<dbReference type="PANTHER" id="PTHR47260:SF6">
    <property type="entry name" value="THIOESTERASE DOMAIN-CONTAINING PROTEIN"/>
    <property type="match status" value="1"/>
</dbReference>
<accession>A0A9P8VGY1</accession>
<evidence type="ECO:0000259" key="1">
    <source>
        <dbReference type="Pfam" id="PF03061"/>
    </source>
</evidence>
<evidence type="ECO:0000313" key="2">
    <source>
        <dbReference type="EMBL" id="KAH6691454.1"/>
    </source>
</evidence>
<dbReference type="Gene3D" id="3.10.129.10">
    <property type="entry name" value="Hotdog Thioesterase"/>
    <property type="match status" value="1"/>
</dbReference>
<dbReference type="Proteomes" id="UP000770015">
    <property type="component" value="Unassembled WGS sequence"/>
</dbReference>
<dbReference type="PANTHER" id="PTHR47260">
    <property type="entry name" value="UPF0644 PROTEIN PB2B4.06"/>
    <property type="match status" value="1"/>
</dbReference>
<proteinExistence type="predicted"/>
<dbReference type="Pfam" id="PF03061">
    <property type="entry name" value="4HBT"/>
    <property type="match status" value="1"/>
</dbReference>
<organism evidence="2 3">
    <name type="scientific">Plectosphaerella plurivora</name>
    <dbReference type="NCBI Taxonomy" id="936078"/>
    <lineage>
        <taxon>Eukaryota</taxon>
        <taxon>Fungi</taxon>
        <taxon>Dikarya</taxon>
        <taxon>Ascomycota</taxon>
        <taxon>Pezizomycotina</taxon>
        <taxon>Sordariomycetes</taxon>
        <taxon>Hypocreomycetidae</taxon>
        <taxon>Glomerellales</taxon>
        <taxon>Plectosphaerellaceae</taxon>
        <taxon>Plectosphaerella</taxon>
    </lineage>
</organism>
<gene>
    <name evidence="2" type="ORF">F5X68DRAFT_201949</name>
</gene>
<name>A0A9P8VGY1_9PEZI</name>
<dbReference type="CDD" id="cd03443">
    <property type="entry name" value="PaaI_thioesterase"/>
    <property type="match status" value="1"/>
</dbReference>
<reference evidence="2" key="1">
    <citation type="journal article" date="2021" name="Nat. Commun.">
        <title>Genetic determinants of endophytism in the Arabidopsis root mycobiome.</title>
        <authorList>
            <person name="Mesny F."/>
            <person name="Miyauchi S."/>
            <person name="Thiergart T."/>
            <person name="Pickel B."/>
            <person name="Atanasova L."/>
            <person name="Karlsson M."/>
            <person name="Huettel B."/>
            <person name="Barry K.W."/>
            <person name="Haridas S."/>
            <person name="Chen C."/>
            <person name="Bauer D."/>
            <person name="Andreopoulos W."/>
            <person name="Pangilinan J."/>
            <person name="LaButti K."/>
            <person name="Riley R."/>
            <person name="Lipzen A."/>
            <person name="Clum A."/>
            <person name="Drula E."/>
            <person name="Henrissat B."/>
            <person name="Kohler A."/>
            <person name="Grigoriev I.V."/>
            <person name="Martin F.M."/>
            <person name="Hacquard S."/>
        </authorList>
    </citation>
    <scope>NUCLEOTIDE SEQUENCE</scope>
    <source>
        <strain evidence="2">MPI-SDFR-AT-0117</strain>
    </source>
</reference>
<dbReference type="EMBL" id="JAGSXJ010000005">
    <property type="protein sequence ID" value="KAH6691454.1"/>
    <property type="molecule type" value="Genomic_DNA"/>
</dbReference>